<dbReference type="InterPro" id="IPR002328">
    <property type="entry name" value="ADH_Zn_CS"/>
</dbReference>
<evidence type="ECO:0000256" key="3">
    <source>
        <dbReference type="ARBA" id="ARBA00022723"/>
    </source>
</evidence>
<dbReference type="EMBL" id="RCOS01000088">
    <property type="protein sequence ID" value="RSN74667.1"/>
    <property type="molecule type" value="Genomic_DNA"/>
</dbReference>
<keyword evidence="4 6" id="KW-0862">Zinc</keyword>
<dbReference type="InterPro" id="IPR013154">
    <property type="entry name" value="ADH-like_N"/>
</dbReference>
<evidence type="ECO:0000256" key="1">
    <source>
        <dbReference type="ARBA" id="ARBA00001947"/>
    </source>
</evidence>
<dbReference type="Pfam" id="PF08240">
    <property type="entry name" value="ADH_N"/>
    <property type="match status" value="1"/>
</dbReference>
<comment type="cofactor">
    <cofactor evidence="1 6">
        <name>Zn(2+)</name>
        <dbReference type="ChEBI" id="CHEBI:29105"/>
    </cofactor>
</comment>
<evidence type="ECO:0000313" key="10">
    <source>
        <dbReference type="Proteomes" id="UP000277582"/>
    </source>
</evidence>
<evidence type="ECO:0000256" key="2">
    <source>
        <dbReference type="ARBA" id="ARBA00008072"/>
    </source>
</evidence>
<dbReference type="InterPro" id="IPR013149">
    <property type="entry name" value="ADH-like_C"/>
</dbReference>
<dbReference type="RefSeq" id="WP_125671447.1">
    <property type="nucleotide sequence ID" value="NZ_RCOS01000088.1"/>
</dbReference>
<proteinExistence type="inferred from homology"/>
<organism evidence="9 10">
    <name type="scientific">Candidatus Methanodesulfokora washburnensis</name>
    <dbReference type="NCBI Taxonomy" id="2478471"/>
    <lineage>
        <taxon>Archaea</taxon>
        <taxon>Thermoproteota</taxon>
        <taxon>Candidatus Korarchaeia</taxon>
        <taxon>Candidatus Korarchaeia incertae sedis</taxon>
        <taxon>Candidatus Methanodesulfokora</taxon>
    </lineage>
</organism>
<dbReference type="PROSITE" id="PS00059">
    <property type="entry name" value="ADH_ZINC"/>
    <property type="match status" value="1"/>
</dbReference>
<comment type="similarity">
    <text evidence="2 6">Belongs to the zinc-containing alcohol dehydrogenase family.</text>
</comment>
<dbReference type="Proteomes" id="UP000277582">
    <property type="component" value="Unassembled WGS sequence"/>
</dbReference>
<keyword evidence="3 6" id="KW-0479">Metal-binding</keyword>
<reference evidence="9 10" key="1">
    <citation type="submission" date="2018-10" db="EMBL/GenBank/DDBJ databases">
        <title>Co-occurring genomic capacity for anaerobic methane metabolism and dissimilatory sulfite reduction discovered in the Korarchaeota.</title>
        <authorList>
            <person name="Mckay L.J."/>
            <person name="Dlakic M."/>
            <person name="Fields M.W."/>
            <person name="Delmont T.O."/>
            <person name="Eren A.M."/>
            <person name="Jay Z.J."/>
            <person name="Klingelsmith K.B."/>
            <person name="Rusch D.B."/>
            <person name="Inskeep W.P."/>
        </authorList>
    </citation>
    <scope>NUCLEOTIDE SEQUENCE [LARGE SCALE GENOMIC DNA]</scope>
    <source>
        <strain evidence="9 10">MDKW</strain>
    </source>
</reference>
<dbReference type="InterPro" id="IPR011032">
    <property type="entry name" value="GroES-like_sf"/>
</dbReference>
<dbReference type="InterPro" id="IPR036291">
    <property type="entry name" value="NAD(P)-bd_dom_sf"/>
</dbReference>
<sequence>MRALVLHGPRDLRLENIRDEEPQAGWVKLKVRYVGICGTDKAVYSGSYKLKKLPIVLGHEVSGEVVEVGEGVSKDLLGSRVTTEINVSCKSCWYCRNGMPEHCPQRETIGLSINGGMAEHLLTRSDLLHGIDELSWQQGAFVEPLAAVLEAAVIKKPDPQSNIAIIGVGTIGLLSIQVMRLFDPATIVAIVREGSPKAKLAKSFGAHTLTYEEALEFVKREKLGFDYVIEATGSPDGLDKALKLVRPRGVIVAKSTHGGSVSLDYTDLVVREISIIGSRCGPFNWAIELLKSGCVRIDDLISSTYKLERGNEAFRRSFERDQVKILLEVT</sequence>
<evidence type="ECO:0000256" key="5">
    <source>
        <dbReference type="ARBA" id="ARBA00023002"/>
    </source>
</evidence>
<feature type="domain" description="Alcohol dehydrogenase-like C-terminal" evidence="7">
    <location>
        <begin position="171"/>
        <end position="286"/>
    </location>
</feature>
<name>A0A3R9PF47_9CREN</name>
<dbReference type="GO" id="GO:0008270">
    <property type="term" value="F:zinc ion binding"/>
    <property type="evidence" value="ECO:0007669"/>
    <property type="project" value="InterPro"/>
</dbReference>
<comment type="caution">
    <text evidence="9">The sequence shown here is derived from an EMBL/GenBank/DDBJ whole genome shotgun (WGS) entry which is preliminary data.</text>
</comment>
<evidence type="ECO:0000313" key="9">
    <source>
        <dbReference type="EMBL" id="RSN74667.1"/>
    </source>
</evidence>
<dbReference type="PANTHER" id="PTHR43350:SF2">
    <property type="entry name" value="GROES-LIKE ZINC-BINDING ALCOHOL DEHYDROGENASE FAMILY PROTEIN"/>
    <property type="match status" value="1"/>
</dbReference>
<dbReference type="AlphaFoldDB" id="A0A3R9PF47"/>
<keyword evidence="5" id="KW-0560">Oxidoreductase</keyword>
<dbReference type="GO" id="GO:0016491">
    <property type="term" value="F:oxidoreductase activity"/>
    <property type="evidence" value="ECO:0007669"/>
    <property type="project" value="UniProtKB-KW"/>
</dbReference>
<feature type="domain" description="Alcohol dehydrogenase-like N-terminal" evidence="8">
    <location>
        <begin position="24"/>
        <end position="130"/>
    </location>
</feature>
<keyword evidence="10" id="KW-1185">Reference proteome</keyword>
<dbReference type="Gene3D" id="3.90.180.10">
    <property type="entry name" value="Medium-chain alcohol dehydrogenases, catalytic domain"/>
    <property type="match status" value="1"/>
</dbReference>
<evidence type="ECO:0000256" key="6">
    <source>
        <dbReference type="RuleBase" id="RU361277"/>
    </source>
</evidence>
<dbReference type="Pfam" id="PF00107">
    <property type="entry name" value="ADH_zinc_N"/>
    <property type="match status" value="1"/>
</dbReference>
<evidence type="ECO:0000256" key="4">
    <source>
        <dbReference type="ARBA" id="ARBA00022833"/>
    </source>
</evidence>
<evidence type="ECO:0000259" key="8">
    <source>
        <dbReference type="Pfam" id="PF08240"/>
    </source>
</evidence>
<dbReference type="SUPFAM" id="SSF51735">
    <property type="entry name" value="NAD(P)-binding Rossmann-fold domains"/>
    <property type="match status" value="1"/>
</dbReference>
<accession>A0A3R9PF47</accession>
<dbReference type="PANTHER" id="PTHR43350">
    <property type="entry name" value="NAD-DEPENDENT ALCOHOL DEHYDROGENASE"/>
    <property type="match status" value="1"/>
</dbReference>
<evidence type="ECO:0000259" key="7">
    <source>
        <dbReference type="Pfam" id="PF00107"/>
    </source>
</evidence>
<dbReference type="Gene3D" id="3.40.50.720">
    <property type="entry name" value="NAD(P)-binding Rossmann-like Domain"/>
    <property type="match status" value="1"/>
</dbReference>
<dbReference type="OrthoDB" id="73567at2157"/>
<dbReference type="SUPFAM" id="SSF50129">
    <property type="entry name" value="GroES-like"/>
    <property type="match status" value="1"/>
</dbReference>
<gene>
    <name evidence="9" type="ORF">D6D85_07795</name>
</gene>
<protein>
    <submittedName>
        <fullName evidence="9">Alcohol dehydrogenase</fullName>
    </submittedName>
</protein>